<sequence>MSTSAINNTYTLSHYSSAGNYIDKKTYPVPETGQAPIYAVFVGLSSVPHVALSCFDSGTVEIIPVDLLDFEDEP</sequence>
<organism evidence="1 2">
    <name type="scientific">Eiseniibacteriota bacterium</name>
    <dbReference type="NCBI Taxonomy" id="2212470"/>
    <lineage>
        <taxon>Bacteria</taxon>
        <taxon>Candidatus Eiseniibacteriota</taxon>
    </lineage>
</organism>
<dbReference type="EMBL" id="JAHJDP010000018">
    <property type="protein sequence ID" value="MBU2689762.1"/>
    <property type="molecule type" value="Genomic_DNA"/>
</dbReference>
<proteinExistence type="predicted"/>
<protein>
    <submittedName>
        <fullName evidence="1">Uncharacterized protein</fullName>
    </submittedName>
</protein>
<name>A0A948RUL5_UNCEI</name>
<reference evidence="1" key="1">
    <citation type="submission" date="2021-05" db="EMBL/GenBank/DDBJ databases">
        <title>Energy efficiency and biological interactions define the core microbiome of deep oligotrophic groundwater.</title>
        <authorList>
            <person name="Mehrshad M."/>
            <person name="Lopez-Fernandez M."/>
            <person name="Bell E."/>
            <person name="Bernier-Latmani R."/>
            <person name="Bertilsson S."/>
            <person name="Dopson M."/>
        </authorList>
    </citation>
    <scope>NUCLEOTIDE SEQUENCE</scope>
    <source>
        <strain evidence="1">Modern_marine.mb.64</strain>
    </source>
</reference>
<dbReference type="Proteomes" id="UP000777784">
    <property type="component" value="Unassembled WGS sequence"/>
</dbReference>
<comment type="caution">
    <text evidence="1">The sequence shown here is derived from an EMBL/GenBank/DDBJ whole genome shotgun (WGS) entry which is preliminary data.</text>
</comment>
<dbReference type="AlphaFoldDB" id="A0A948RUL5"/>
<gene>
    <name evidence="1" type="ORF">KJ970_02465</name>
</gene>
<evidence type="ECO:0000313" key="1">
    <source>
        <dbReference type="EMBL" id="MBU2689762.1"/>
    </source>
</evidence>
<accession>A0A948RUL5</accession>
<evidence type="ECO:0000313" key="2">
    <source>
        <dbReference type="Proteomes" id="UP000777784"/>
    </source>
</evidence>